<keyword evidence="2" id="KW-1185">Reference proteome</keyword>
<organism evidence="1 2">
    <name type="scientific">Dothidotthia symphoricarpi CBS 119687</name>
    <dbReference type="NCBI Taxonomy" id="1392245"/>
    <lineage>
        <taxon>Eukaryota</taxon>
        <taxon>Fungi</taxon>
        <taxon>Dikarya</taxon>
        <taxon>Ascomycota</taxon>
        <taxon>Pezizomycotina</taxon>
        <taxon>Dothideomycetes</taxon>
        <taxon>Pleosporomycetidae</taxon>
        <taxon>Pleosporales</taxon>
        <taxon>Dothidotthiaceae</taxon>
        <taxon>Dothidotthia</taxon>
    </lineage>
</organism>
<accession>A0A6A6AQS6</accession>
<protein>
    <recommendedName>
        <fullName evidence="3">F-box domain-containing protein</fullName>
    </recommendedName>
</protein>
<evidence type="ECO:0000313" key="2">
    <source>
        <dbReference type="Proteomes" id="UP000799771"/>
    </source>
</evidence>
<dbReference type="AlphaFoldDB" id="A0A6A6AQS6"/>
<name>A0A6A6AQS6_9PLEO</name>
<sequence>MMSLLELPGDIRNIIYGFCMNCLPRDRLCLTRAMSTPQQPQVQPQPHYKSLTQASKQLRNEFLPLYMKNNLVYVTLEELPSYLATFFPEATNKTMQTYIGNFIAIVPAEPIRRFDVFPLVRLRTYAPRVSFVFQWFMSYVNARLASRVKILNYLTSADAAPFIISRLASIGTLGVCLEPTVVIRGRTWTRTGRPELTIISRKVEGRPCMDVNDEDIRRWQFCIGGEASRAHQESLREIINQINDLSQGDEWSIVSMAE</sequence>
<evidence type="ECO:0000313" key="1">
    <source>
        <dbReference type="EMBL" id="KAF2133886.1"/>
    </source>
</evidence>
<dbReference type="RefSeq" id="XP_033528273.1">
    <property type="nucleotide sequence ID" value="XM_033661851.1"/>
</dbReference>
<evidence type="ECO:0008006" key="3">
    <source>
        <dbReference type="Google" id="ProtNLM"/>
    </source>
</evidence>
<proteinExistence type="predicted"/>
<gene>
    <name evidence="1" type="ORF">P153DRAFT_100544</name>
</gene>
<dbReference type="OrthoDB" id="4133832at2759"/>
<reference evidence="1" key="1">
    <citation type="journal article" date="2020" name="Stud. Mycol.">
        <title>101 Dothideomycetes genomes: a test case for predicting lifestyles and emergence of pathogens.</title>
        <authorList>
            <person name="Haridas S."/>
            <person name="Albert R."/>
            <person name="Binder M."/>
            <person name="Bloem J."/>
            <person name="Labutti K."/>
            <person name="Salamov A."/>
            <person name="Andreopoulos B."/>
            <person name="Baker S."/>
            <person name="Barry K."/>
            <person name="Bills G."/>
            <person name="Bluhm B."/>
            <person name="Cannon C."/>
            <person name="Castanera R."/>
            <person name="Culley D."/>
            <person name="Daum C."/>
            <person name="Ezra D."/>
            <person name="Gonzalez J."/>
            <person name="Henrissat B."/>
            <person name="Kuo A."/>
            <person name="Liang C."/>
            <person name="Lipzen A."/>
            <person name="Lutzoni F."/>
            <person name="Magnuson J."/>
            <person name="Mondo S."/>
            <person name="Nolan M."/>
            <person name="Ohm R."/>
            <person name="Pangilinan J."/>
            <person name="Park H.-J."/>
            <person name="Ramirez L."/>
            <person name="Alfaro M."/>
            <person name="Sun H."/>
            <person name="Tritt A."/>
            <person name="Yoshinaga Y."/>
            <person name="Zwiers L.-H."/>
            <person name="Turgeon B."/>
            <person name="Goodwin S."/>
            <person name="Spatafora J."/>
            <person name="Crous P."/>
            <person name="Grigoriev I."/>
        </authorList>
    </citation>
    <scope>NUCLEOTIDE SEQUENCE</scope>
    <source>
        <strain evidence="1">CBS 119687</strain>
    </source>
</reference>
<dbReference type="EMBL" id="ML977498">
    <property type="protein sequence ID" value="KAF2133886.1"/>
    <property type="molecule type" value="Genomic_DNA"/>
</dbReference>
<dbReference type="Proteomes" id="UP000799771">
    <property type="component" value="Unassembled WGS sequence"/>
</dbReference>
<dbReference type="GeneID" id="54402283"/>